<dbReference type="Proteomes" id="UP000324222">
    <property type="component" value="Unassembled WGS sequence"/>
</dbReference>
<proteinExistence type="predicted"/>
<keyword evidence="2" id="KW-1185">Reference proteome</keyword>
<protein>
    <submittedName>
        <fullName evidence="1">Uncharacterized protein</fullName>
    </submittedName>
</protein>
<comment type="caution">
    <text evidence="1">The sequence shown here is derived from an EMBL/GenBank/DDBJ whole genome shotgun (WGS) entry which is preliminary data.</text>
</comment>
<dbReference type="AlphaFoldDB" id="A0A5B7IB16"/>
<reference evidence="1 2" key="1">
    <citation type="submission" date="2019-05" db="EMBL/GenBank/DDBJ databases">
        <title>Another draft genome of Portunus trituberculatus and its Hox gene families provides insights of decapod evolution.</title>
        <authorList>
            <person name="Jeong J.-H."/>
            <person name="Song I."/>
            <person name="Kim S."/>
            <person name="Choi T."/>
            <person name="Kim D."/>
            <person name="Ryu S."/>
            <person name="Kim W."/>
        </authorList>
    </citation>
    <scope>NUCLEOTIDE SEQUENCE [LARGE SCALE GENOMIC DNA]</scope>
    <source>
        <tissue evidence="1">Muscle</tissue>
    </source>
</reference>
<accession>A0A5B7IB16</accession>
<sequence>MHRDELGKAGRGGMGGMRLDGRNEVVLSGSCLWRSVVTGGHSTPLQRPLRSSCRRPARLTWPTCHKGRRGTGSRGRVECSCRVHSLPKRSCRETHTRCLAHAGKVCGKNNHLTVLMISAGAPSVSFVFVSSGPNPPTGHSSGERHTPVS</sequence>
<name>A0A5B7IB16_PORTR</name>
<organism evidence="1 2">
    <name type="scientific">Portunus trituberculatus</name>
    <name type="common">Swimming crab</name>
    <name type="synonym">Neptunus trituberculatus</name>
    <dbReference type="NCBI Taxonomy" id="210409"/>
    <lineage>
        <taxon>Eukaryota</taxon>
        <taxon>Metazoa</taxon>
        <taxon>Ecdysozoa</taxon>
        <taxon>Arthropoda</taxon>
        <taxon>Crustacea</taxon>
        <taxon>Multicrustacea</taxon>
        <taxon>Malacostraca</taxon>
        <taxon>Eumalacostraca</taxon>
        <taxon>Eucarida</taxon>
        <taxon>Decapoda</taxon>
        <taxon>Pleocyemata</taxon>
        <taxon>Brachyura</taxon>
        <taxon>Eubrachyura</taxon>
        <taxon>Portunoidea</taxon>
        <taxon>Portunidae</taxon>
        <taxon>Portuninae</taxon>
        <taxon>Portunus</taxon>
    </lineage>
</organism>
<evidence type="ECO:0000313" key="1">
    <source>
        <dbReference type="EMBL" id="MPC79483.1"/>
    </source>
</evidence>
<evidence type="ECO:0000313" key="2">
    <source>
        <dbReference type="Proteomes" id="UP000324222"/>
    </source>
</evidence>
<gene>
    <name evidence="1" type="ORF">E2C01_074012</name>
</gene>
<dbReference type="EMBL" id="VSRR010051266">
    <property type="protein sequence ID" value="MPC79483.1"/>
    <property type="molecule type" value="Genomic_DNA"/>
</dbReference>